<dbReference type="EMBL" id="JARKIF010000024">
    <property type="protein sequence ID" value="KAJ7615333.1"/>
    <property type="molecule type" value="Genomic_DNA"/>
</dbReference>
<dbReference type="Gene3D" id="3.80.10.10">
    <property type="entry name" value="Ribonuclease Inhibitor"/>
    <property type="match status" value="1"/>
</dbReference>
<evidence type="ECO:0008006" key="4">
    <source>
        <dbReference type="Google" id="ProtNLM"/>
    </source>
</evidence>
<feature type="coiled-coil region" evidence="1">
    <location>
        <begin position="15"/>
        <end position="49"/>
    </location>
</feature>
<reference evidence="2" key="1">
    <citation type="submission" date="2023-03" db="EMBL/GenBank/DDBJ databases">
        <title>Massive genome expansion in bonnet fungi (Mycena s.s.) driven by repeated elements and novel gene families across ecological guilds.</title>
        <authorList>
            <consortium name="Lawrence Berkeley National Laboratory"/>
            <person name="Harder C.B."/>
            <person name="Miyauchi S."/>
            <person name="Viragh M."/>
            <person name="Kuo A."/>
            <person name="Thoen E."/>
            <person name="Andreopoulos B."/>
            <person name="Lu D."/>
            <person name="Skrede I."/>
            <person name="Drula E."/>
            <person name="Henrissat B."/>
            <person name="Morin E."/>
            <person name="Kohler A."/>
            <person name="Barry K."/>
            <person name="LaButti K."/>
            <person name="Morin E."/>
            <person name="Salamov A."/>
            <person name="Lipzen A."/>
            <person name="Mereny Z."/>
            <person name="Hegedus B."/>
            <person name="Baldrian P."/>
            <person name="Stursova M."/>
            <person name="Weitz H."/>
            <person name="Taylor A."/>
            <person name="Grigoriev I.V."/>
            <person name="Nagy L.G."/>
            <person name="Martin F."/>
            <person name="Kauserud H."/>
        </authorList>
    </citation>
    <scope>NUCLEOTIDE SEQUENCE</scope>
    <source>
        <strain evidence="2">9284</strain>
    </source>
</reference>
<keyword evidence="3" id="KW-1185">Reference proteome</keyword>
<protein>
    <recommendedName>
        <fullName evidence="4">F-box domain-containing protein</fullName>
    </recommendedName>
</protein>
<accession>A0AAD7BAM5</accession>
<evidence type="ECO:0000256" key="1">
    <source>
        <dbReference type="SAM" id="Coils"/>
    </source>
</evidence>
<organism evidence="2 3">
    <name type="scientific">Roridomyces roridus</name>
    <dbReference type="NCBI Taxonomy" id="1738132"/>
    <lineage>
        <taxon>Eukaryota</taxon>
        <taxon>Fungi</taxon>
        <taxon>Dikarya</taxon>
        <taxon>Basidiomycota</taxon>
        <taxon>Agaricomycotina</taxon>
        <taxon>Agaricomycetes</taxon>
        <taxon>Agaricomycetidae</taxon>
        <taxon>Agaricales</taxon>
        <taxon>Marasmiineae</taxon>
        <taxon>Mycenaceae</taxon>
        <taxon>Roridomyces</taxon>
    </lineage>
</organism>
<dbReference type="SUPFAM" id="SSF52047">
    <property type="entry name" value="RNI-like"/>
    <property type="match status" value="1"/>
</dbReference>
<gene>
    <name evidence="2" type="ORF">FB45DRAFT_1064284</name>
</gene>
<dbReference type="InterPro" id="IPR032675">
    <property type="entry name" value="LRR_dom_sf"/>
</dbReference>
<comment type="caution">
    <text evidence="2">The sequence shown here is derived from an EMBL/GenBank/DDBJ whole genome shotgun (WGS) entry which is preliminary data.</text>
</comment>
<evidence type="ECO:0000313" key="2">
    <source>
        <dbReference type="EMBL" id="KAJ7615333.1"/>
    </source>
</evidence>
<name>A0AAD7BAM5_9AGAR</name>
<dbReference type="AlphaFoldDB" id="A0AAD7BAM5"/>
<proteinExistence type="predicted"/>
<evidence type="ECO:0000313" key="3">
    <source>
        <dbReference type="Proteomes" id="UP001221142"/>
    </source>
</evidence>
<sequence length="454" mass="50273">MQLVTTPTTTDVDPNAKLRTDLAQIRAKIAALESQLVALREEERRVSTALDSIVYPILTLPLDITSEIFTHYLDPVCSQWRSIALASPGLWPALHTGKPTGSSLINPVDILRSRLARVGGLPLWIDTLLHLASQSHAILPVLAPYFPQLLNLSLEVEGGFDFPCDPSSGEPVSLPSLTELDLRAVRWSHGRIVLPPAPHLREASLHELGLGEMSLPWNQLTTLTLHNQSMRRCRSILRETPNLTKLHVTAHTDMEVLSNIVRLDRLRALTVNGTYLLLSLVTPALESLEIQDFHFGASAVERMIIRSSCTIRSLHLHSCATSSEIETVLTAVPTLRALVFSGSIADVSGGDWELLLYPIAVGTLLPAMESLEFRDIDGEIPNQCIARMLSVRGQAEQYEWVRRIKSFKYIQSKEDGGDKGRIGRALADLAALRAQGMEIELEWGPKWLKDLWAA</sequence>
<dbReference type="Proteomes" id="UP001221142">
    <property type="component" value="Unassembled WGS sequence"/>
</dbReference>
<keyword evidence="1" id="KW-0175">Coiled coil</keyword>